<sequence length="315" mass="34158">MMMNRIRQSLAIAMAFVIVATSINAGSFFVDAFRATPTSSLFRLNKLHKHQNDAILRHNHLNHAFTTTLPTSSTTCKFTTSSSQLSATPSNTGINDDEIDSLILRTSNVLRASSWFSWWSQVILTVISSITFIFARNVMTMPTTSSTSGIIGGINQGAMISKFFLPGLGIAASSLSIIWTWGQRRLARRFVRSRRGSGGGSSNTSTSKSSFPSRIEAANLLRSTIKFGVSINLFGLLTSVLGAQYIIGTLVAKSMQSFVGLGGSVITSQTLQPLDVLVVQANTNVLSSHFVSLVCLLWLTRMVDLLDPPSLEDDI</sequence>
<feature type="transmembrane region" description="Helical" evidence="1">
    <location>
        <begin position="115"/>
        <end position="135"/>
    </location>
</feature>
<proteinExistence type="predicted"/>
<dbReference type="PANTHER" id="PTHR34548">
    <property type="entry name" value="PROTEIN TIC 21, CHLOROPLASTIC"/>
    <property type="match status" value="1"/>
</dbReference>
<evidence type="ECO:0000256" key="1">
    <source>
        <dbReference type="SAM" id="Phobius"/>
    </source>
</evidence>
<dbReference type="InterPro" id="IPR022051">
    <property type="entry name" value="DUF3611"/>
</dbReference>
<accession>A0ABD3MAM6</accession>
<keyword evidence="1" id="KW-0472">Membrane</keyword>
<dbReference type="Pfam" id="PF12263">
    <property type="entry name" value="DUF3611"/>
    <property type="match status" value="1"/>
</dbReference>
<evidence type="ECO:0008006" key="4">
    <source>
        <dbReference type="Google" id="ProtNLM"/>
    </source>
</evidence>
<dbReference type="EMBL" id="JALLBG020000175">
    <property type="protein sequence ID" value="KAL3760667.1"/>
    <property type="molecule type" value="Genomic_DNA"/>
</dbReference>
<keyword evidence="1" id="KW-0812">Transmembrane</keyword>
<dbReference type="PANTHER" id="PTHR34548:SF2">
    <property type="entry name" value="PROTEIN TIC 21, CHLOROPLASTIC"/>
    <property type="match status" value="1"/>
</dbReference>
<reference evidence="2 3" key="1">
    <citation type="submission" date="2024-10" db="EMBL/GenBank/DDBJ databases">
        <title>Updated reference genomes for cyclostephanoid diatoms.</title>
        <authorList>
            <person name="Roberts W.R."/>
            <person name="Alverson A.J."/>
        </authorList>
    </citation>
    <scope>NUCLEOTIDE SEQUENCE [LARGE SCALE GENOMIC DNA]</scope>
    <source>
        <strain evidence="2 3">AJA232-27</strain>
    </source>
</reference>
<keyword evidence="3" id="KW-1185">Reference proteome</keyword>
<name>A0ABD3MAM6_9STRA</name>
<organism evidence="2 3">
    <name type="scientific">Discostella pseudostelligera</name>
    <dbReference type="NCBI Taxonomy" id="259834"/>
    <lineage>
        <taxon>Eukaryota</taxon>
        <taxon>Sar</taxon>
        <taxon>Stramenopiles</taxon>
        <taxon>Ochrophyta</taxon>
        <taxon>Bacillariophyta</taxon>
        <taxon>Coscinodiscophyceae</taxon>
        <taxon>Thalassiosirophycidae</taxon>
        <taxon>Stephanodiscales</taxon>
        <taxon>Stephanodiscaceae</taxon>
        <taxon>Discostella</taxon>
    </lineage>
</organism>
<feature type="transmembrane region" description="Helical" evidence="1">
    <location>
        <begin position="227"/>
        <end position="247"/>
    </location>
</feature>
<dbReference type="Proteomes" id="UP001530293">
    <property type="component" value="Unassembled WGS sequence"/>
</dbReference>
<comment type="caution">
    <text evidence="2">The sequence shown here is derived from an EMBL/GenBank/DDBJ whole genome shotgun (WGS) entry which is preliminary data.</text>
</comment>
<protein>
    <recommendedName>
        <fullName evidence="4">Transmembrane protein</fullName>
    </recommendedName>
</protein>
<feature type="transmembrane region" description="Helical" evidence="1">
    <location>
        <begin position="163"/>
        <end position="182"/>
    </location>
</feature>
<dbReference type="AlphaFoldDB" id="A0ABD3MAM6"/>
<evidence type="ECO:0000313" key="2">
    <source>
        <dbReference type="EMBL" id="KAL3760667.1"/>
    </source>
</evidence>
<keyword evidence="1" id="KW-1133">Transmembrane helix</keyword>
<evidence type="ECO:0000313" key="3">
    <source>
        <dbReference type="Proteomes" id="UP001530293"/>
    </source>
</evidence>
<gene>
    <name evidence="2" type="ORF">ACHAWU_005388</name>
</gene>